<dbReference type="EMBL" id="JAWDEY010000005">
    <property type="protein sequence ID" value="KAK6590677.1"/>
    <property type="molecule type" value="Genomic_DNA"/>
</dbReference>
<feature type="transmembrane region" description="Helical" evidence="1">
    <location>
        <begin position="399"/>
        <end position="420"/>
    </location>
</feature>
<dbReference type="AlphaFoldDB" id="A0AAV9Y152"/>
<keyword evidence="1" id="KW-1133">Transmembrane helix</keyword>
<keyword evidence="3" id="KW-1185">Reference proteome</keyword>
<evidence type="ECO:0000313" key="3">
    <source>
        <dbReference type="Proteomes" id="UP001311799"/>
    </source>
</evidence>
<accession>A0AAV9Y152</accession>
<protein>
    <submittedName>
        <fullName evidence="2">Uncharacterized protein</fullName>
    </submittedName>
</protein>
<feature type="transmembrane region" description="Helical" evidence="1">
    <location>
        <begin position="12"/>
        <end position="31"/>
    </location>
</feature>
<sequence length="682" mass="79781">MRIRGFYYKYKLFELIFMTLNYFIINISCLVEKIDSKTLSGTNAYIWLIKSPIILSQNINDPVRYSYGLMPDSRIKIELEFEYWNYFNNKDIFVSKTISGIEKRIHKEFNNLEKSQHKKEKSNNKLEKSNILSSGVPLLRFEDLPVSCILVFRVDEIAKLVVNIELVNSNELLYFGLKLKKLNFQSAFSRFVRYIILHWKSIINHLMPKIVTKSIEKRCFESLNNIVAPNLNVVSDNEENGANQSKKLNFYSNRTNDAYTSINKDQKNAFIEKKVYIEPLRNKASNGASGKTIKNVFLLLLNSEQLAALNHSPIQDLTLMSISNNYSAHFNVNSYIRSMVRIPIQDKKLNFEYKVPYLDRYSLLVVNGDRVPLTIKGKITINNPEPLNHLSFERRMDKYIIKFMFTLYIITIIGYIFIIINDQDGNLKITSLQLMTLVLLILKPICLYLDNNNLELFIQYGQIKFSNWFIPRAISRIHETIFIIYLLLISLGWKVLRDNLLSVETRLIFGLFVILFYIGLFEVLFGIFQIARYIFNAVVSLCIVVATNINATLIQNTISDNSISPRLGILYKKWQSYSMFKWIFAFFIVKPTFLFFWRVFTLQPNGYDDWVYNFIDQIIDFSIIVSVAVIFRPFKIPKLFTQLYPKSQFESNNENNNDDSNINNNTSNYIDNVNVSMWPVII</sequence>
<feature type="transmembrane region" description="Helical" evidence="1">
    <location>
        <begin position="610"/>
        <end position="631"/>
    </location>
</feature>
<organism evidence="2 3">
    <name type="scientific">Cryptosporidium xiaoi</name>
    <dbReference type="NCBI Taxonomy" id="659607"/>
    <lineage>
        <taxon>Eukaryota</taxon>
        <taxon>Sar</taxon>
        <taxon>Alveolata</taxon>
        <taxon>Apicomplexa</taxon>
        <taxon>Conoidasida</taxon>
        <taxon>Coccidia</taxon>
        <taxon>Eucoccidiorida</taxon>
        <taxon>Eimeriorina</taxon>
        <taxon>Cryptosporidiidae</taxon>
        <taxon>Cryptosporidium</taxon>
    </lineage>
</organism>
<feature type="transmembrane region" description="Helical" evidence="1">
    <location>
        <begin position="508"/>
        <end position="528"/>
    </location>
</feature>
<reference evidence="2 3" key="1">
    <citation type="submission" date="2023-10" db="EMBL/GenBank/DDBJ databases">
        <title>Comparative genomics analysis reveals potential genetic determinants of host preference in Cryptosporidium xiaoi.</title>
        <authorList>
            <person name="Xiao L."/>
            <person name="Li J."/>
        </authorList>
    </citation>
    <scope>NUCLEOTIDE SEQUENCE [LARGE SCALE GENOMIC DNA]</scope>
    <source>
        <strain evidence="2 3">52996</strain>
    </source>
</reference>
<name>A0AAV9Y152_9CRYT</name>
<gene>
    <name evidence="2" type="ORF">RS030_142212</name>
</gene>
<dbReference type="Proteomes" id="UP001311799">
    <property type="component" value="Unassembled WGS sequence"/>
</dbReference>
<keyword evidence="1" id="KW-0812">Transmembrane</keyword>
<evidence type="ECO:0000313" key="2">
    <source>
        <dbReference type="EMBL" id="KAK6590677.1"/>
    </source>
</evidence>
<keyword evidence="1" id="KW-0472">Membrane</keyword>
<feature type="transmembrane region" description="Helical" evidence="1">
    <location>
        <begin position="579"/>
        <end position="598"/>
    </location>
</feature>
<comment type="caution">
    <text evidence="2">The sequence shown here is derived from an EMBL/GenBank/DDBJ whole genome shotgun (WGS) entry which is preliminary data.</text>
</comment>
<proteinExistence type="predicted"/>
<feature type="transmembrane region" description="Helical" evidence="1">
    <location>
        <begin position="477"/>
        <end position="496"/>
    </location>
</feature>
<feature type="transmembrane region" description="Helical" evidence="1">
    <location>
        <begin position="534"/>
        <end position="558"/>
    </location>
</feature>
<evidence type="ECO:0000256" key="1">
    <source>
        <dbReference type="SAM" id="Phobius"/>
    </source>
</evidence>